<dbReference type="InterPro" id="IPR047124">
    <property type="entry name" value="HI_0220.2"/>
</dbReference>
<evidence type="ECO:0000259" key="1">
    <source>
        <dbReference type="SMART" id="SM00986"/>
    </source>
</evidence>
<accession>A0ABU7M0E9</accession>
<organism evidence="2 3">
    <name type="scientific">Hyphobacterium marinum</name>
    <dbReference type="NCBI Taxonomy" id="3116574"/>
    <lineage>
        <taxon>Bacteria</taxon>
        <taxon>Pseudomonadati</taxon>
        <taxon>Pseudomonadota</taxon>
        <taxon>Alphaproteobacteria</taxon>
        <taxon>Maricaulales</taxon>
        <taxon>Maricaulaceae</taxon>
        <taxon>Hyphobacterium</taxon>
    </lineage>
</organism>
<dbReference type="CDD" id="cd10033">
    <property type="entry name" value="UDG_like"/>
    <property type="match status" value="1"/>
</dbReference>
<comment type="caution">
    <text evidence="2">The sequence shown here is derived from an EMBL/GenBank/DDBJ whole genome shotgun (WGS) entry which is preliminary data.</text>
</comment>
<dbReference type="SMART" id="SM00986">
    <property type="entry name" value="UDG"/>
    <property type="match status" value="1"/>
</dbReference>
<dbReference type="RefSeq" id="WP_330196854.1">
    <property type="nucleotide sequence ID" value="NZ_JAZDRO010000005.1"/>
</dbReference>
<dbReference type="InterPro" id="IPR005122">
    <property type="entry name" value="Uracil-DNA_glycosylase-like"/>
</dbReference>
<dbReference type="SUPFAM" id="SSF52141">
    <property type="entry name" value="Uracil-DNA glycosylase-like"/>
    <property type="match status" value="1"/>
</dbReference>
<dbReference type="InterPro" id="IPR036895">
    <property type="entry name" value="Uracil-DNA_glycosylase-like_sf"/>
</dbReference>
<dbReference type="Proteomes" id="UP001310692">
    <property type="component" value="Unassembled WGS sequence"/>
</dbReference>
<proteinExistence type="predicted"/>
<name>A0ABU7M0E9_9PROT</name>
<gene>
    <name evidence="2" type="ORF">V0U35_11450</name>
</gene>
<evidence type="ECO:0000313" key="2">
    <source>
        <dbReference type="EMBL" id="MEE2567292.1"/>
    </source>
</evidence>
<dbReference type="PANTHER" id="PTHR42160">
    <property type="entry name" value="URACIL-DNA GLYCOSYLASE SUPERFAMILY PROTEIN"/>
    <property type="match status" value="1"/>
</dbReference>
<dbReference type="Gene3D" id="3.40.470.10">
    <property type="entry name" value="Uracil-DNA glycosylase-like domain"/>
    <property type="match status" value="1"/>
</dbReference>
<dbReference type="EMBL" id="JAZDRO010000005">
    <property type="protein sequence ID" value="MEE2567292.1"/>
    <property type="molecule type" value="Genomic_DNA"/>
</dbReference>
<reference evidence="2 3" key="1">
    <citation type="submission" date="2024-01" db="EMBL/GenBank/DDBJ databases">
        <title>Hyphobacterium bacterium isolated from marine sediment.</title>
        <authorList>
            <person name="Zhao S."/>
        </authorList>
    </citation>
    <scope>NUCLEOTIDE SEQUENCE [LARGE SCALE GENOMIC DNA]</scope>
    <source>
        <strain evidence="2 3">Y60-23</strain>
    </source>
</reference>
<dbReference type="SMART" id="SM00987">
    <property type="entry name" value="UreE_C"/>
    <property type="match status" value="1"/>
</dbReference>
<protein>
    <submittedName>
        <fullName evidence="2">Uracil-DNA glycosylase family protein</fullName>
    </submittedName>
</protein>
<dbReference type="Pfam" id="PF03167">
    <property type="entry name" value="UDG"/>
    <property type="match status" value="1"/>
</dbReference>
<sequence length="201" mass="22330">MTGKPPAQDLDTLLGSIRACRLCAGEIPEPRPVVQAAPGAKVRIVGQAPGTRVHASGKPFTDPSGDRLRDWLGIDETVFYDPQQIAITPMGFCFPGLDEKGGDKPPPARCAKHWQADLSSQLQHVELTLLVGLYAQRHFLGNRAKPTLTQTVRAWRDYAPSIIPLPHPSWRNNSWLKKNPWFAEEVLPMLRRGMSKLVRQA</sequence>
<evidence type="ECO:0000313" key="3">
    <source>
        <dbReference type="Proteomes" id="UP001310692"/>
    </source>
</evidence>
<feature type="domain" description="Uracil-DNA glycosylase-like" evidence="1">
    <location>
        <begin position="33"/>
        <end position="191"/>
    </location>
</feature>
<dbReference type="PANTHER" id="PTHR42160:SF1">
    <property type="entry name" value="URACIL-DNA GLYCOSYLASE SUPERFAMILY PROTEIN"/>
    <property type="match status" value="1"/>
</dbReference>
<keyword evidence="3" id="KW-1185">Reference proteome</keyword>